<accession>A0ABU6JIT0</accession>
<dbReference type="RefSeq" id="WP_326509988.1">
    <property type="nucleotide sequence ID" value="NZ_JAWIIV010000051.1"/>
</dbReference>
<dbReference type="SUPFAM" id="SSF51735">
    <property type="entry name" value="NAD(P)-binding Rossmann-fold domains"/>
    <property type="match status" value="1"/>
</dbReference>
<dbReference type="Gene3D" id="3.40.50.720">
    <property type="entry name" value="NAD(P)-binding Rossmann-like Domain"/>
    <property type="match status" value="1"/>
</dbReference>
<dbReference type="Pfam" id="PF13561">
    <property type="entry name" value="adh_short_C2"/>
    <property type="match status" value="1"/>
</dbReference>
<dbReference type="EMBL" id="JAWIIV010000051">
    <property type="protein sequence ID" value="MEC4723366.1"/>
    <property type="molecule type" value="Genomic_DNA"/>
</dbReference>
<protein>
    <submittedName>
        <fullName evidence="1">SDR family oxidoreductase</fullName>
    </submittedName>
</protein>
<sequence>MEALARSHALEVAPIRVNTLSPGQIETPMLHKVLADARETILEAMRRAAPLQRLGTADEAEAAR</sequence>
<comment type="caution">
    <text evidence="1">The sequence shown here is derived from an EMBL/GenBank/DDBJ whole genome shotgun (WGS) entry which is preliminary data.</text>
</comment>
<evidence type="ECO:0000313" key="2">
    <source>
        <dbReference type="Proteomes" id="UP001352263"/>
    </source>
</evidence>
<gene>
    <name evidence="1" type="ORF">RY831_29900</name>
</gene>
<name>A0ABU6JIT0_9BURK</name>
<reference evidence="1 2" key="1">
    <citation type="submission" date="2023-10" db="EMBL/GenBank/DDBJ databases">
        <title>Noviherbaspirillum sp. CPCC 100848 genome assembly.</title>
        <authorList>
            <person name="Li X.Y."/>
            <person name="Fang X.M."/>
        </authorList>
    </citation>
    <scope>NUCLEOTIDE SEQUENCE [LARGE SCALE GENOMIC DNA]</scope>
    <source>
        <strain evidence="1 2">CPCC 100848</strain>
    </source>
</reference>
<evidence type="ECO:0000313" key="1">
    <source>
        <dbReference type="EMBL" id="MEC4723366.1"/>
    </source>
</evidence>
<keyword evidence="2" id="KW-1185">Reference proteome</keyword>
<dbReference type="PRINTS" id="PR00081">
    <property type="entry name" value="GDHRDH"/>
</dbReference>
<dbReference type="InterPro" id="IPR002347">
    <property type="entry name" value="SDR_fam"/>
</dbReference>
<dbReference type="Proteomes" id="UP001352263">
    <property type="component" value="Unassembled WGS sequence"/>
</dbReference>
<proteinExistence type="predicted"/>
<organism evidence="1 2">
    <name type="scientific">Noviherbaspirillum album</name>
    <dbReference type="NCBI Taxonomy" id="3080276"/>
    <lineage>
        <taxon>Bacteria</taxon>
        <taxon>Pseudomonadati</taxon>
        <taxon>Pseudomonadota</taxon>
        <taxon>Betaproteobacteria</taxon>
        <taxon>Burkholderiales</taxon>
        <taxon>Oxalobacteraceae</taxon>
        <taxon>Noviherbaspirillum</taxon>
    </lineage>
</organism>
<dbReference type="InterPro" id="IPR036291">
    <property type="entry name" value="NAD(P)-bd_dom_sf"/>
</dbReference>